<keyword evidence="2" id="KW-0732">Signal</keyword>
<gene>
    <name evidence="3" type="ORF">C6Y14_09880</name>
</gene>
<keyword evidence="4" id="KW-1185">Reference proteome</keyword>
<feature type="signal peptide" evidence="2">
    <location>
        <begin position="1"/>
        <end position="29"/>
    </location>
</feature>
<protein>
    <recommendedName>
        <fullName evidence="5">Meckel syndrome type 1 protein</fullName>
    </recommendedName>
</protein>
<dbReference type="EMBL" id="PYBJ01000005">
    <property type="protein sequence ID" value="PSM43424.1"/>
    <property type="molecule type" value="Genomic_DNA"/>
</dbReference>
<proteinExistence type="predicted"/>
<evidence type="ECO:0000256" key="2">
    <source>
        <dbReference type="SAM" id="SignalP"/>
    </source>
</evidence>
<name>A0A2P8QB34_9ACTN</name>
<dbReference type="Proteomes" id="UP000240429">
    <property type="component" value="Unassembled WGS sequence"/>
</dbReference>
<sequence>MRALPARRIATSALCATFLLGIAGPVAVAADHDATRDARATAAVLAPVPEADALLAQATSLGDVAGVLKPVTDLLTTALKADGGKLPAADATKLGDAVKEAIAKATASAPAAPQTPPAKTPAVPQTPAEPKAPTVPQTPAEPKKPEVNSPADPEIPAAPPAILPALPGAPALPAPGVAGRVAAPDLRADALKALQSSVDTLVQAAVAGDATALGAAAKKTVSGLVNFVAAVAVGGALPAPNLPGLPKPPTNVAAQSGSGG</sequence>
<feature type="compositionally biased region" description="Pro residues" evidence="1">
    <location>
        <begin position="240"/>
        <end position="249"/>
    </location>
</feature>
<organism evidence="3 4">
    <name type="scientific">Streptomyces dioscori</name>
    <dbReference type="NCBI Taxonomy" id="2109333"/>
    <lineage>
        <taxon>Bacteria</taxon>
        <taxon>Bacillati</taxon>
        <taxon>Actinomycetota</taxon>
        <taxon>Actinomycetes</taxon>
        <taxon>Kitasatosporales</taxon>
        <taxon>Streptomycetaceae</taxon>
        <taxon>Streptomyces</taxon>
        <taxon>Streptomyces aurantiacus group</taxon>
    </lineage>
</organism>
<dbReference type="RefSeq" id="WP_107016159.1">
    <property type="nucleotide sequence ID" value="NZ_KZ679040.1"/>
</dbReference>
<comment type="caution">
    <text evidence="3">The sequence shown here is derived from an EMBL/GenBank/DDBJ whole genome shotgun (WGS) entry which is preliminary data.</text>
</comment>
<feature type="chain" id="PRO_5015145523" description="Meckel syndrome type 1 protein" evidence="2">
    <location>
        <begin position="30"/>
        <end position="260"/>
    </location>
</feature>
<evidence type="ECO:0000256" key="1">
    <source>
        <dbReference type="SAM" id="MobiDB-lite"/>
    </source>
</evidence>
<accession>A0A2P8QB34</accession>
<evidence type="ECO:0008006" key="5">
    <source>
        <dbReference type="Google" id="ProtNLM"/>
    </source>
</evidence>
<evidence type="ECO:0000313" key="3">
    <source>
        <dbReference type="EMBL" id="PSM43424.1"/>
    </source>
</evidence>
<dbReference type="AlphaFoldDB" id="A0A2P8QB34"/>
<reference evidence="3 4" key="1">
    <citation type="submission" date="2018-03" db="EMBL/GenBank/DDBJ databases">
        <title>Streptomyces dioscori sp. nov., a novel endophytic actinobacterium isolated from bulbil of Dioscorea bulbifera L.</title>
        <authorList>
            <person name="Zhikuan W."/>
        </authorList>
    </citation>
    <scope>NUCLEOTIDE SEQUENCE [LARGE SCALE GENOMIC DNA]</scope>
    <source>
        <strain evidence="3 4">A217</strain>
    </source>
</reference>
<evidence type="ECO:0000313" key="4">
    <source>
        <dbReference type="Proteomes" id="UP000240429"/>
    </source>
</evidence>
<dbReference type="OrthoDB" id="4248795at2"/>
<feature type="region of interest" description="Disordered" evidence="1">
    <location>
        <begin position="238"/>
        <end position="260"/>
    </location>
</feature>
<feature type="region of interest" description="Disordered" evidence="1">
    <location>
        <begin position="105"/>
        <end position="162"/>
    </location>
</feature>